<protein>
    <submittedName>
        <fullName evidence="2">Uncharacterized protein</fullName>
    </submittedName>
</protein>
<name>A0A8J3KC31_9ACTN</name>
<comment type="caution">
    <text evidence="2">The sequence shown here is derived from an EMBL/GenBank/DDBJ whole genome shotgun (WGS) entry which is preliminary data.</text>
</comment>
<dbReference type="AlphaFoldDB" id="A0A8J3KC31"/>
<evidence type="ECO:0000313" key="2">
    <source>
        <dbReference type="EMBL" id="GIF96892.1"/>
    </source>
</evidence>
<sequence>MHVAGEPATGKIAQLVMVRLSLRKTSVGRQAASRTEIITHRTRLTPPLPQAPDEARTPATDPRFEARPRR</sequence>
<dbReference type="EMBL" id="BONH01000007">
    <property type="protein sequence ID" value="GIF96892.1"/>
    <property type="molecule type" value="Genomic_DNA"/>
</dbReference>
<reference evidence="2 3" key="1">
    <citation type="submission" date="2021-01" db="EMBL/GenBank/DDBJ databases">
        <title>Whole genome shotgun sequence of Catellatospora citrea NBRC 14495.</title>
        <authorList>
            <person name="Komaki H."/>
            <person name="Tamura T."/>
        </authorList>
    </citation>
    <scope>NUCLEOTIDE SEQUENCE [LARGE SCALE GENOMIC DNA]</scope>
    <source>
        <strain evidence="2 3">NBRC 14495</strain>
    </source>
</reference>
<evidence type="ECO:0000256" key="1">
    <source>
        <dbReference type="SAM" id="MobiDB-lite"/>
    </source>
</evidence>
<evidence type="ECO:0000313" key="3">
    <source>
        <dbReference type="Proteomes" id="UP000659904"/>
    </source>
</evidence>
<keyword evidence="3" id="KW-1185">Reference proteome</keyword>
<feature type="region of interest" description="Disordered" evidence="1">
    <location>
        <begin position="41"/>
        <end position="70"/>
    </location>
</feature>
<proteinExistence type="predicted"/>
<gene>
    <name evidence="2" type="ORF">Cci01nite_19860</name>
</gene>
<dbReference type="Proteomes" id="UP000659904">
    <property type="component" value="Unassembled WGS sequence"/>
</dbReference>
<organism evidence="2 3">
    <name type="scientific">Catellatospora citrea</name>
    <dbReference type="NCBI Taxonomy" id="53366"/>
    <lineage>
        <taxon>Bacteria</taxon>
        <taxon>Bacillati</taxon>
        <taxon>Actinomycetota</taxon>
        <taxon>Actinomycetes</taxon>
        <taxon>Micromonosporales</taxon>
        <taxon>Micromonosporaceae</taxon>
        <taxon>Catellatospora</taxon>
    </lineage>
</organism>
<accession>A0A8J3KC31</accession>